<evidence type="ECO:0000313" key="1">
    <source>
        <dbReference type="EMBL" id="SDI13098.1"/>
    </source>
</evidence>
<sequence>MSVTPAHLRTLADRAEALSAEVRTVCDSVPEESPEHEPLTAARHAADWLARGANDLRSAATDLAKLQAQPCGLPWAVCPEHGNTLSSQAGISTCRVCRRTWNYSRPSQPCPEPVTWKVVDQAGTETRMCDGHVLGARAAVANATFVRLYDGSGAF</sequence>
<dbReference type="Proteomes" id="UP000199202">
    <property type="component" value="Unassembled WGS sequence"/>
</dbReference>
<proteinExistence type="predicted"/>
<dbReference type="EMBL" id="FNDJ01000004">
    <property type="protein sequence ID" value="SDI13098.1"/>
    <property type="molecule type" value="Genomic_DNA"/>
</dbReference>
<dbReference type="OrthoDB" id="4551289at2"/>
<gene>
    <name evidence="1" type="ORF">SAMN05421869_104355</name>
</gene>
<protein>
    <submittedName>
        <fullName evidence="1">Uncharacterized protein</fullName>
    </submittedName>
</protein>
<accession>A0A1G8I2F9</accession>
<dbReference type="RefSeq" id="WP_090930825.1">
    <property type="nucleotide sequence ID" value="NZ_FNDJ01000004.1"/>
</dbReference>
<organism evidence="1 2">
    <name type="scientific">Nonomuraea jiangxiensis</name>
    <dbReference type="NCBI Taxonomy" id="633440"/>
    <lineage>
        <taxon>Bacteria</taxon>
        <taxon>Bacillati</taxon>
        <taxon>Actinomycetota</taxon>
        <taxon>Actinomycetes</taxon>
        <taxon>Streptosporangiales</taxon>
        <taxon>Streptosporangiaceae</taxon>
        <taxon>Nonomuraea</taxon>
    </lineage>
</organism>
<dbReference type="STRING" id="633440.SAMN05421869_104355"/>
<keyword evidence="2" id="KW-1185">Reference proteome</keyword>
<name>A0A1G8I2F9_9ACTN</name>
<dbReference type="AlphaFoldDB" id="A0A1G8I2F9"/>
<reference evidence="1 2" key="1">
    <citation type="submission" date="2016-10" db="EMBL/GenBank/DDBJ databases">
        <authorList>
            <person name="de Groot N.N."/>
        </authorList>
    </citation>
    <scope>NUCLEOTIDE SEQUENCE [LARGE SCALE GENOMIC DNA]</scope>
    <source>
        <strain evidence="1 2">CGMCC 4.6533</strain>
    </source>
</reference>
<evidence type="ECO:0000313" key="2">
    <source>
        <dbReference type="Proteomes" id="UP000199202"/>
    </source>
</evidence>